<feature type="domain" description="Lnb N-terminal periplasmic" evidence="2">
    <location>
        <begin position="119"/>
        <end position="273"/>
    </location>
</feature>
<dbReference type="AlphaFoldDB" id="A9I9I5"/>
<keyword evidence="1" id="KW-0812">Transmembrane</keyword>
<reference evidence="3 4" key="1">
    <citation type="journal article" date="2008" name="BMC Genomics">
        <title>The missing link: Bordetella petrii is endowed with both the metabolic versatility of environmental bacteria and virulence traits of pathogenic Bordetellae.</title>
        <authorList>
            <person name="Gross R."/>
            <person name="Guzman C.A."/>
            <person name="Sebaihia M."/>
            <person name="Martins Dos Santos V.A."/>
            <person name="Pieper D.H."/>
            <person name="Koebnik R."/>
            <person name="Lechner M."/>
            <person name="Bartels D."/>
            <person name="Buhrmester J."/>
            <person name="Choudhuri J.V."/>
            <person name="Ebensen T."/>
            <person name="Gaigalat L."/>
            <person name="Herrmann S."/>
            <person name="Khachane A.N."/>
            <person name="Larisch C."/>
            <person name="Link S."/>
            <person name="Linke B."/>
            <person name="Meyer F."/>
            <person name="Mormann S."/>
            <person name="Nakunst D."/>
            <person name="Rueckert C."/>
            <person name="Schneiker-Bekel S."/>
            <person name="Schulze K."/>
            <person name="Vorhoelter F.J."/>
            <person name="Yevsa T."/>
            <person name="Engle J.T."/>
            <person name="Goldman W.E."/>
            <person name="Puehler A."/>
            <person name="Goebel U.B."/>
            <person name="Goesmann A."/>
            <person name="Bloecker H."/>
            <person name="Kaiser O."/>
            <person name="Martinez-Arias R."/>
        </authorList>
    </citation>
    <scope>NUCLEOTIDE SEQUENCE [LARGE SCALE GENOMIC DNA]</scope>
    <source>
        <strain evidence="4">ATCC BAA-461 / DSM 12804 / CCUG 43448 / CIP 107267 / Se-1111R</strain>
    </source>
</reference>
<dbReference type="eggNOG" id="ENOG502Z7V0">
    <property type="taxonomic scope" value="Bacteria"/>
</dbReference>
<proteinExistence type="predicted"/>
<evidence type="ECO:0000259" key="2">
    <source>
        <dbReference type="Pfam" id="PF13387"/>
    </source>
</evidence>
<keyword evidence="1" id="KW-1133">Transmembrane helix</keyword>
<evidence type="ECO:0000313" key="4">
    <source>
        <dbReference type="Proteomes" id="UP000001225"/>
    </source>
</evidence>
<dbReference type="KEGG" id="bpt:Bpet4119"/>
<keyword evidence="1" id="KW-0472">Membrane</keyword>
<evidence type="ECO:0000256" key="1">
    <source>
        <dbReference type="SAM" id="Phobius"/>
    </source>
</evidence>
<evidence type="ECO:0000313" key="3">
    <source>
        <dbReference type="EMBL" id="CAP44467.1"/>
    </source>
</evidence>
<dbReference type="Proteomes" id="UP000001225">
    <property type="component" value="Chromosome"/>
</dbReference>
<accession>A9I9I5</accession>
<dbReference type="InterPro" id="IPR025178">
    <property type="entry name" value="Lnb_N"/>
</dbReference>
<name>A9I9I5_BORPD</name>
<dbReference type="STRING" id="94624.Bpet4119"/>
<feature type="transmembrane region" description="Helical" evidence="1">
    <location>
        <begin position="31"/>
        <end position="53"/>
    </location>
</feature>
<dbReference type="EMBL" id="AM902716">
    <property type="protein sequence ID" value="CAP44467.1"/>
    <property type="molecule type" value="Genomic_DNA"/>
</dbReference>
<dbReference type="Pfam" id="PF13387">
    <property type="entry name" value="Lnb_N"/>
    <property type="match status" value="1"/>
</dbReference>
<sequence>MAGQASFILVVVAVAIWGALALWVQRPVRVPFTCALIIIWVLVALAACVLVGAGVWAGAALFALPAAALAAWWLSLKPSQQRDWEPSVARLLHGEISGDTATLYNVRNFHWRGPQDFDECWETRRYSLAAIRSIDLALSYWSHTAIAHTLVSFGFADGDYLVFSVEIRRKNNDRFSELGGFFRQYELSIVAADERDILQVRTNVRHEDGYLYRVQMSPADMRALFVEYLNQANRLTSQPRFYNTLTANCTTLVYRMVNRIVTGLPLDYRLLASGYLPEYLYKLGALRGADSLQEYRQRGRYTERARDAASSLPYSQRIRVGVPGMGDN</sequence>
<organism evidence="3 4">
    <name type="scientific">Bordetella petrii (strain ATCC BAA-461 / DSM 12804 / CCUG 43448 / CIP 107267 / Se-1111R)</name>
    <dbReference type="NCBI Taxonomy" id="340100"/>
    <lineage>
        <taxon>Bacteria</taxon>
        <taxon>Pseudomonadati</taxon>
        <taxon>Pseudomonadota</taxon>
        <taxon>Betaproteobacteria</taxon>
        <taxon>Burkholderiales</taxon>
        <taxon>Alcaligenaceae</taxon>
        <taxon>Bordetella</taxon>
    </lineage>
</organism>
<gene>
    <name evidence="3" type="ordered locus">Bpet4119</name>
</gene>
<keyword evidence="4" id="KW-1185">Reference proteome</keyword>
<feature type="transmembrane region" description="Helical" evidence="1">
    <location>
        <begin position="6"/>
        <end position="24"/>
    </location>
</feature>
<protein>
    <recommendedName>
        <fullName evidence="2">Lnb N-terminal periplasmic domain-containing protein</fullName>
    </recommendedName>
</protein>